<feature type="transmembrane region" description="Helical" evidence="1">
    <location>
        <begin position="118"/>
        <end position="141"/>
    </location>
</feature>
<sequence length="355" mass="37846">MPGPFSSRRGVALYALVCLSLGVALAAVIVMAADAHWGNALLFALPLTLVYAVAAGFSAFYLCRAYPLSGRPPLAIAAVMSAAALVAGLLWQALAQFWNGLSLLTELRWAGIALTPALSALLFGLGVLLYALALALHYLALEFMRATAAEQGEMQSQLAAQEAQLRMLRTQIDPHFLFNSLNSISALTSANPAGAREMTVQLASFYRRSLGMEAHKKVPLGEEMQLIRHFVAIEQVRFGARLQVEEALDEAAAACLVPPMLIQPLVENAVKHGVCKMTEGGTIRIAARRAGSILRISVLNPVDADLPAARPGGIGLDNVRQRLAGAYGHEASIHWARRGASFGVDIAMPAQTSED</sequence>
<evidence type="ECO:0000313" key="4">
    <source>
        <dbReference type="Proteomes" id="UP001221208"/>
    </source>
</evidence>
<gene>
    <name evidence="3" type="ORF">OIK44_12175</name>
</gene>
<feature type="transmembrane region" description="Helical" evidence="1">
    <location>
        <begin position="74"/>
        <end position="98"/>
    </location>
</feature>
<keyword evidence="1" id="KW-1133">Transmembrane helix</keyword>
<dbReference type="Gene3D" id="3.30.565.10">
    <property type="entry name" value="Histidine kinase-like ATPase, C-terminal domain"/>
    <property type="match status" value="1"/>
</dbReference>
<dbReference type="InterPro" id="IPR036890">
    <property type="entry name" value="HATPase_C_sf"/>
</dbReference>
<dbReference type="PANTHER" id="PTHR34220">
    <property type="entry name" value="SENSOR HISTIDINE KINASE YPDA"/>
    <property type="match status" value="1"/>
</dbReference>
<dbReference type="SUPFAM" id="SSF55874">
    <property type="entry name" value="ATPase domain of HSP90 chaperone/DNA topoisomerase II/histidine kinase"/>
    <property type="match status" value="1"/>
</dbReference>
<name>A0ABT5K051_9BURK</name>
<comment type="caution">
    <text evidence="3">The sequence shown here is derived from an EMBL/GenBank/DDBJ whole genome shotgun (WGS) entry which is preliminary data.</text>
</comment>
<proteinExistence type="predicted"/>
<dbReference type="InterPro" id="IPR010559">
    <property type="entry name" value="Sig_transdc_His_kin_internal"/>
</dbReference>
<evidence type="ECO:0000259" key="2">
    <source>
        <dbReference type="Pfam" id="PF06580"/>
    </source>
</evidence>
<evidence type="ECO:0000256" key="1">
    <source>
        <dbReference type="SAM" id="Phobius"/>
    </source>
</evidence>
<evidence type="ECO:0000313" key="3">
    <source>
        <dbReference type="EMBL" id="MDC8758342.1"/>
    </source>
</evidence>
<dbReference type="PANTHER" id="PTHR34220:SF7">
    <property type="entry name" value="SENSOR HISTIDINE KINASE YPDA"/>
    <property type="match status" value="1"/>
</dbReference>
<keyword evidence="4" id="KW-1185">Reference proteome</keyword>
<organism evidence="3 4">
    <name type="scientific">Janthinobacterium fluminis</name>
    <dbReference type="NCBI Taxonomy" id="2987524"/>
    <lineage>
        <taxon>Bacteria</taxon>
        <taxon>Pseudomonadati</taxon>
        <taxon>Pseudomonadota</taxon>
        <taxon>Betaproteobacteria</taxon>
        <taxon>Burkholderiales</taxon>
        <taxon>Oxalobacteraceae</taxon>
        <taxon>Janthinobacterium</taxon>
    </lineage>
</organism>
<dbReference type="RefSeq" id="WP_273671017.1">
    <property type="nucleotide sequence ID" value="NZ_JAQQXR010000004.1"/>
</dbReference>
<dbReference type="Pfam" id="PF06580">
    <property type="entry name" value="His_kinase"/>
    <property type="match status" value="1"/>
</dbReference>
<dbReference type="InterPro" id="IPR050640">
    <property type="entry name" value="Bact_2-comp_sensor_kinase"/>
</dbReference>
<protein>
    <submittedName>
        <fullName evidence="3">Histidine kinase</fullName>
    </submittedName>
</protein>
<keyword evidence="1" id="KW-0472">Membrane</keyword>
<feature type="domain" description="Signal transduction histidine kinase internal region" evidence="2">
    <location>
        <begin position="163"/>
        <end position="242"/>
    </location>
</feature>
<dbReference type="EMBL" id="JAQQXR010000004">
    <property type="protein sequence ID" value="MDC8758342.1"/>
    <property type="molecule type" value="Genomic_DNA"/>
</dbReference>
<dbReference type="Proteomes" id="UP001221208">
    <property type="component" value="Unassembled WGS sequence"/>
</dbReference>
<feature type="transmembrane region" description="Helical" evidence="1">
    <location>
        <begin position="42"/>
        <end position="62"/>
    </location>
</feature>
<reference evidence="3 4" key="1">
    <citation type="submission" date="2022-10" db="EMBL/GenBank/DDBJ databases">
        <title>Janthinobacterium sp. hw3 Genome sequencing.</title>
        <authorList>
            <person name="Park S."/>
        </authorList>
    </citation>
    <scope>NUCLEOTIDE SEQUENCE [LARGE SCALE GENOMIC DNA]</scope>
    <source>
        <strain evidence="4">hw3</strain>
    </source>
</reference>
<dbReference type="GO" id="GO:0016301">
    <property type="term" value="F:kinase activity"/>
    <property type="evidence" value="ECO:0007669"/>
    <property type="project" value="UniProtKB-KW"/>
</dbReference>
<keyword evidence="3" id="KW-0418">Kinase</keyword>
<keyword evidence="3" id="KW-0808">Transferase</keyword>
<accession>A0ABT5K051</accession>
<keyword evidence="1" id="KW-0812">Transmembrane</keyword>